<name>F8FQM0_PAEMK</name>
<evidence type="ECO:0000313" key="2">
    <source>
        <dbReference type="EMBL" id="AEI40375.1"/>
    </source>
</evidence>
<dbReference type="AlphaFoldDB" id="F8FQM0"/>
<feature type="transmembrane region" description="Helical" evidence="1">
    <location>
        <begin position="53"/>
        <end position="70"/>
    </location>
</feature>
<evidence type="ECO:0000256" key="1">
    <source>
        <dbReference type="SAM" id="Phobius"/>
    </source>
</evidence>
<protein>
    <submittedName>
        <fullName evidence="2">Uncharacterized protein</fullName>
    </submittedName>
</protein>
<keyword evidence="1" id="KW-0472">Membrane</keyword>
<dbReference type="HOGENOM" id="CLU_2736222_0_0_9"/>
<gene>
    <name evidence="2" type="ordered locus">KNP414_01813</name>
</gene>
<keyword evidence="1" id="KW-1133">Transmembrane helix</keyword>
<dbReference type="EMBL" id="CP002869">
    <property type="protein sequence ID" value="AEI40375.1"/>
    <property type="molecule type" value="Genomic_DNA"/>
</dbReference>
<dbReference type="KEGG" id="pms:KNP414_01813"/>
<evidence type="ECO:0000313" key="3">
    <source>
        <dbReference type="Proteomes" id="UP000006620"/>
    </source>
</evidence>
<organism evidence="2 3">
    <name type="scientific">Paenibacillus mucilaginosus (strain KNP414)</name>
    <dbReference type="NCBI Taxonomy" id="1036673"/>
    <lineage>
        <taxon>Bacteria</taxon>
        <taxon>Bacillati</taxon>
        <taxon>Bacillota</taxon>
        <taxon>Bacilli</taxon>
        <taxon>Bacillales</taxon>
        <taxon>Paenibacillaceae</taxon>
        <taxon>Paenibacillus</taxon>
    </lineage>
</organism>
<proteinExistence type="predicted"/>
<sequence>MGIGIFHIITEILAAVSPDRIALVINLRFDTPIEFVQPTLNVRYKELYREWRILHISTLIIHLLLVAPAYN</sequence>
<keyword evidence="1" id="KW-0812">Transmembrane</keyword>
<dbReference type="Proteomes" id="UP000006620">
    <property type="component" value="Chromosome"/>
</dbReference>
<reference evidence="2 3" key="2">
    <citation type="journal article" date="2013" name="Genome Announc.">
        <title>Genome Sequence of Growth-Improving Paenibacillus mucilaginosus Strain KNP414.</title>
        <authorList>
            <person name="Lu J.J."/>
            <person name="Wang J.F."/>
            <person name="Hu X.F."/>
        </authorList>
    </citation>
    <scope>NUCLEOTIDE SEQUENCE [LARGE SCALE GENOMIC DNA]</scope>
    <source>
        <strain evidence="2 3">KNP414</strain>
    </source>
</reference>
<reference evidence="3" key="1">
    <citation type="submission" date="2011-06" db="EMBL/GenBank/DDBJ databases">
        <title>Complete genome sequence of Paenibacillus mucilaginosus KNP414.</title>
        <authorList>
            <person name="Wang J."/>
            <person name="Hu S."/>
            <person name="Hu X."/>
            <person name="Zhang B."/>
            <person name="Dong D."/>
            <person name="Zhang S."/>
            <person name="Zhao K."/>
            <person name="Wu D."/>
        </authorList>
    </citation>
    <scope>NUCLEOTIDE SEQUENCE [LARGE SCALE GENOMIC DNA]</scope>
    <source>
        <strain evidence="3">KNP414</strain>
    </source>
</reference>
<accession>F8FQM0</accession>